<feature type="compositionally biased region" description="Low complexity" evidence="1">
    <location>
        <begin position="252"/>
        <end position="319"/>
    </location>
</feature>
<feature type="compositionally biased region" description="Polar residues" evidence="1">
    <location>
        <begin position="217"/>
        <end position="227"/>
    </location>
</feature>
<evidence type="ECO:0000313" key="3">
    <source>
        <dbReference type="EMBL" id="KJA14475.1"/>
    </source>
</evidence>
<dbReference type="EMBL" id="KN817677">
    <property type="protein sequence ID" value="KJA14475.1"/>
    <property type="molecule type" value="Genomic_DNA"/>
</dbReference>
<feature type="compositionally biased region" description="Low complexity" evidence="1">
    <location>
        <begin position="155"/>
        <end position="166"/>
    </location>
</feature>
<sequence>MPKVSQPRIPPGIGVPLGRRPSPLNRPLPGPLTIPVLRVGELEEQQRDAAAQSAGSRDSRTPSSGSDPSTPSSPPQSTQSMHTDPPFSQHAQPVLDPQTAEQSEPVPSGHSSLHQHAGADTTPSRGTEAYAGRGGAPAPQSGISGLQTPPPRIFNQPQSWNSNQSQGHTASDPASVPEPPSVSTYPSGTLLTSQYLPRWGSGLPENFPPYIMLEHSPATSDLHNASYHQPPLRVPPSYQRQNLNPYSQAYAPFQSPQQQQQPQPQQQQHFQQGLQRPQQQQQQQPQQQQQQPQQQQQQQQQQSYGPMQQPQQQQHFHQPQPQPTPQHGAPPL</sequence>
<proteinExistence type="predicted"/>
<name>A0A0D2P1F9_HYPSF</name>
<evidence type="ECO:0000256" key="1">
    <source>
        <dbReference type="SAM" id="MobiDB-lite"/>
    </source>
</evidence>
<feature type="compositionally biased region" description="Polar residues" evidence="1">
    <location>
        <begin position="238"/>
        <end position="247"/>
    </location>
</feature>
<accession>A0A0D2P1F9</accession>
<feature type="compositionally biased region" description="Low complexity" evidence="1">
    <location>
        <begin position="61"/>
        <end position="80"/>
    </location>
</feature>
<reference evidence="3" key="2">
    <citation type="submission" date="2014-04" db="EMBL/GenBank/DDBJ databases">
        <title>Evolutionary Origins and Diversification of the Mycorrhizal Mutualists.</title>
        <authorList>
            <consortium name="DOE Joint Genome Institute"/>
            <person name="Kohler A."/>
            <person name="Kuo A."/>
            <person name="Nagy L.G."/>
            <person name="Floudas D."/>
            <person name="Copeland A."/>
            <person name="Barry K.W."/>
            <person name="Cichocki N."/>
            <person name="Veneault-Fourrey C."/>
            <person name="LaButti K."/>
            <person name="Lindquist E.A."/>
            <person name="Lipzen A."/>
            <person name="Lundell T."/>
            <person name="Morin E."/>
            <person name="Murat C."/>
            <person name="Riley R."/>
            <person name="Ohm R."/>
            <person name="Sun H."/>
            <person name="Tunlid A."/>
            <person name="Henrissat B."/>
            <person name="Grigoriev I.V."/>
            <person name="Hibbett D.S."/>
            <person name="Martin F."/>
            <person name="Consortium M.G."/>
        </authorList>
    </citation>
    <scope>NUCLEOTIDE SEQUENCE [LARGE SCALE GENOMIC DNA]</scope>
    <source>
        <strain evidence="3">FD-334 SS-4</strain>
    </source>
</reference>
<evidence type="ECO:0000313" key="2">
    <source>
        <dbReference type="EMBL" id="KJA13235.1"/>
    </source>
</evidence>
<feature type="region of interest" description="Disordered" evidence="1">
    <location>
        <begin position="1"/>
        <end position="332"/>
    </location>
</feature>
<feature type="compositionally biased region" description="Polar residues" evidence="1">
    <location>
        <begin position="181"/>
        <end position="195"/>
    </location>
</feature>
<feature type="compositionally biased region" description="Pro residues" evidence="1">
    <location>
        <begin position="320"/>
        <end position="332"/>
    </location>
</feature>
<keyword evidence="4" id="KW-1185">Reference proteome</keyword>
<protein>
    <submittedName>
        <fullName evidence="3">Uncharacterized protein</fullName>
    </submittedName>
</protein>
<evidence type="ECO:0000313" key="4">
    <source>
        <dbReference type="Proteomes" id="UP000054270"/>
    </source>
</evidence>
<dbReference type="EMBL" id="KN817765">
    <property type="protein sequence ID" value="KJA13235.1"/>
    <property type="molecule type" value="Genomic_DNA"/>
</dbReference>
<organism evidence="3 4">
    <name type="scientific">Hypholoma sublateritium (strain FD-334 SS-4)</name>
    <dbReference type="NCBI Taxonomy" id="945553"/>
    <lineage>
        <taxon>Eukaryota</taxon>
        <taxon>Fungi</taxon>
        <taxon>Dikarya</taxon>
        <taxon>Basidiomycota</taxon>
        <taxon>Agaricomycotina</taxon>
        <taxon>Agaricomycetes</taxon>
        <taxon>Agaricomycetidae</taxon>
        <taxon>Agaricales</taxon>
        <taxon>Agaricineae</taxon>
        <taxon>Strophariaceae</taxon>
        <taxon>Hypholoma</taxon>
    </lineage>
</organism>
<reference evidence="4" key="1">
    <citation type="submission" date="2014-04" db="EMBL/GenBank/DDBJ databases">
        <title>Evolutionary Origins and Diversification of the Mycorrhizal Mutualists.</title>
        <authorList>
            <consortium name="DOE Joint Genome Institute"/>
            <consortium name="Mycorrhizal Genomics Consortium"/>
            <person name="Kohler A."/>
            <person name="Kuo A."/>
            <person name="Nagy L.G."/>
            <person name="Floudas D."/>
            <person name="Copeland A."/>
            <person name="Barry K.W."/>
            <person name="Cichocki N."/>
            <person name="Veneault-Fourrey C."/>
            <person name="LaButti K."/>
            <person name="Lindquist E.A."/>
            <person name="Lipzen A."/>
            <person name="Lundell T."/>
            <person name="Morin E."/>
            <person name="Murat C."/>
            <person name="Riley R."/>
            <person name="Ohm R."/>
            <person name="Sun H."/>
            <person name="Tunlid A."/>
            <person name="Henrissat B."/>
            <person name="Grigoriev I.V."/>
            <person name="Hibbett D.S."/>
            <person name="Martin F."/>
        </authorList>
    </citation>
    <scope>NUCLEOTIDE SEQUENCE [LARGE SCALE GENOMIC DNA]</scope>
    <source>
        <strain evidence="4">FD-334 SS-4</strain>
    </source>
</reference>
<gene>
    <name evidence="3" type="ORF">HYPSUDRAFT_208652</name>
    <name evidence="2" type="ORF">HYPSUDRAFT_209707</name>
</gene>
<dbReference type="Proteomes" id="UP000054270">
    <property type="component" value="Unassembled WGS sequence"/>
</dbReference>
<feature type="non-terminal residue" evidence="3">
    <location>
        <position position="332"/>
    </location>
</feature>
<dbReference type="AlphaFoldDB" id="A0A0D2P1F9"/>